<dbReference type="HOGENOM" id="CLU_2933430_0_0_4"/>
<dbReference type="EMBL" id="AP014569">
    <property type="protein sequence ID" value="BAO82642.1"/>
    <property type="molecule type" value="Genomic_DNA"/>
</dbReference>
<dbReference type="KEGG" id="cbab:SMCB_0414"/>
<dbReference type="AlphaFoldDB" id="A0A060NLG9"/>
<evidence type="ECO:0000256" key="1">
    <source>
        <dbReference type="SAM" id="MobiDB-lite"/>
    </source>
</evidence>
<evidence type="ECO:0000313" key="2">
    <source>
        <dbReference type="EMBL" id="BAO82642.1"/>
    </source>
</evidence>
<evidence type="ECO:0000313" key="3">
    <source>
        <dbReference type="Proteomes" id="UP000066014"/>
    </source>
</evidence>
<dbReference type="STRING" id="1458426.SMCB_0414"/>
<proteinExistence type="predicted"/>
<name>A0A060NLG9_9BURK</name>
<organism evidence="2 3">
    <name type="scientific">Serpentinimonas maccroryi</name>
    <dbReference type="NCBI Taxonomy" id="1458426"/>
    <lineage>
        <taxon>Bacteria</taxon>
        <taxon>Pseudomonadati</taxon>
        <taxon>Pseudomonadota</taxon>
        <taxon>Betaproteobacteria</taxon>
        <taxon>Burkholderiales</taxon>
        <taxon>Comamonadaceae</taxon>
        <taxon>Serpentinimonas</taxon>
    </lineage>
</organism>
<sequence length="60" mass="6597">MRGEVVVAVADEDEGEGEFGGDKGRLGCNNAAADFKITHRDRSYRARHTRLPATPRNRGI</sequence>
<protein>
    <submittedName>
        <fullName evidence="2">Uncharacterized protein</fullName>
    </submittedName>
</protein>
<feature type="region of interest" description="Disordered" evidence="1">
    <location>
        <begin position="41"/>
        <end position="60"/>
    </location>
</feature>
<accession>A0A060NLG9</accession>
<reference evidence="2 3" key="1">
    <citation type="journal article" date="2014" name="Nat. Commun.">
        <title>Physiological and genomic features of highly alkaliphilic hydrogen-utilizing Betaproteobacteria from a continental serpentinizing site.</title>
        <authorList>
            <person name="Suzuki S."/>
            <person name="Kuenen J.G."/>
            <person name="Schipper K."/>
            <person name="van der Velde S."/>
            <person name="Ishii S."/>
            <person name="Wu A."/>
            <person name="Sorokin D.Y."/>
            <person name="Tenney A."/>
            <person name="Meng X.Y."/>
            <person name="Morrill P.L."/>
            <person name="Kamagata Y."/>
            <person name="Muyzer G."/>
            <person name="Nealson K.H."/>
        </authorList>
    </citation>
    <scope>NUCLEOTIDE SEQUENCE [LARGE SCALE GENOMIC DNA]</scope>
    <source>
        <strain evidence="2 3">B1</strain>
    </source>
</reference>
<keyword evidence="3" id="KW-1185">Reference proteome</keyword>
<dbReference type="Proteomes" id="UP000066014">
    <property type="component" value="Chromosome"/>
</dbReference>
<gene>
    <name evidence="2" type="ORF">SMCB_0414</name>
</gene>